<dbReference type="PANTHER" id="PTHR39219:SF1">
    <property type="entry name" value="ER MEMBRANE PROTEIN COMPLEX SUBUNIT 10"/>
    <property type="match status" value="1"/>
</dbReference>
<evidence type="ECO:0000256" key="1">
    <source>
        <dbReference type="SAM" id="SignalP"/>
    </source>
</evidence>
<dbReference type="CDD" id="cd22209">
    <property type="entry name" value="EMC10"/>
    <property type="match status" value="1"/>
</dbReference>
<keyword evidence="3" id="KW-1185">Reference proteome</keyword>
<evidence type="ECO:0000313" key="3">
    <source>
        <dbReference type="Proteomes" id="UP001140217"/>
    </source>
</evidence>
<evidence type="ECO:0000313" key="2">
    <source>
        <dbReference type="EMBL" id="KAJ2780515.1"/>
    </source>
</evidence>
<feature type="signal peptide" evidence="1">
    <location>
        <begin position="1"/>
        <end position="16"/>
    </location>
</feature>
<comment type="caution">
    <text evidence="2">The sequence shown here is derived from an EMBL/GenBank/DDBJ whole genome shotgun (WGS) entry which is preliminary data.</text>
</comment>
<organism evidence="2 3">
    <name type="scientific">Coemansia javaensis</name>
    <dbReference type="NCBI Taxonomy" id="2761396"/>
    <lineage>
        <taxon>Eukaryota</taxon>
        <taxon>Fungi</taxon>
        <taxon>Fungi incertae sedis</taxon>
        <taxon>Zoopagomycota</taxon>
        <taxon>Kickxellomycotina</taxon>
        <taxon>Kickxellomycetes</taxon>
        <taxon>Kickxellales</taxon>
        <taxon>Kickxellaceae</taxon>
        <taxon>Coemansia</taxon>
    </lineage>
</organism>
<name>A0A9W8HFG8_9FUNG</name>
<dbReference type="Proteomes" id="UP001140217">
    <property type="component" value="Unassembled WGS sequence"/>
</dbReference>
<keyword evidence="1" id="KW-0732">Signal</keyword>
<dbReference type="AlphaFoldDB" id="A0A9W8HFG8"/>
<accession>A0A9W8HFG8</accession>
<reference evidence="2" key="1">
    <citation type="submission" date="2022-07" db="EMBL/GenBank/DDBJ databases">
        <title>Phylogenomic reconstructions and comparative analyses of Kickxellomycotina fungi.</title>
        <authorList>
            <person name="Reynolds N.K."/>
            <person name="Stajich J.E."/>
            <person name="Barry K."/>
            <person name="Grigoriev I.V."/>
            <person name="Crous P."/>
            <person name="Smith M.E."/>
        </authorList>
    </citation>
    <scope>NUCLEOTIDE SEQUENCE</scope>
    <source>
        <strain evidence="2">NBRC 105414</strain>
    </source>
</reference>
<dbReference type="OrthoDB" id="1894652at2759"/>
<proteinExistence type="predicted"/>
<protein>
    <recommendedName>
        <fullName evidence="4">ER membrane protein complex subunit 10</fullName>
    </recommendedName>
</protein>
<feature type="chain" id="PRO_5040777710" description="ER membrane protein complex subunit 10" evidence="1">
    <location>
        <begin position="17"/>
        <end position="222"/>
    </location>
</feature>
<dbReference type="Pfam" id="PF21203">
    <property type="entry name" value="ECM10"/>
    <property type="match status" value="1"/>
</dbReference>
<sequence length="222" mass="24002">MRALAILALLLAPALAAEGAAAAAAVSERFEVFHNQNHPAEYVQRGELQVLDDGTARYLPVGLQEPPRLPDADALPRDPASYAVVLRSLKSGAQHVLPVRRCRLGGDAAALEETFVVHETEAGAVFHIDYDAGDRANCLQPSPAATPGPAARTKVLLRRRAEGPAPLLAEAPKIDAATGKEQQPEPPRSFLAKYWIYIVPVIILLLFTGEEPQQEREGNTRR</sequence>
<dbReference type="EMBL" id="JANBUL010000135">
    <property type="protein sequence ID" value="KAJ2780515.1"/>
    <property type="molecule type" value="Genomic_DNA"/>
</dbReference>
<gene>
    <name evidence="2" type="ORF">H4R18_003417</name>
</gene>
<evidence type="ECO:0008006" key="4">
    <source>
        <dbReference type="Google" id="ProtNLM"/>
    </source>
</evidence>
<dbReference type="PANTHER" id="PTHR39219">
    <property type="entry name" value="ER MEMBRANE PROTEIN COMPLEX SUBUNIT 10"/>
    <property type="match status" value="1"/>
</dbReference>